<evidence type="ECO:0000313" key="2">
    <source>
        <dbReference type="Proteomes" id="UP000026901"/>
    </source>
</evidence>
<keyword evidence="2" id="KW-1185">Reference proteome</keyword>
<evidence type="ECO:0000313" key="1">
    <source>
        <dbReference type="EMBL" id="AHZ09976.1"/>
    </source>
</evidence>
<dbReference type="Proteomes" id="UP000026901">
    <property type="component" value="Segment"/>
</dbReference>
<name>A0A024B1B0_9CAUD</name>
<organism evidence="1 2">
    <name type="scientific">Bacillus phage Evoli</name>
    <dbReference type="NCBI Taxonomy" id="1486658"/>
    <lineage>
        <taxon>Viruses</taxon>
        <taxon>Duplodnaviria</taxon>
        <taxon>Heunggongvirae</taxon>
        <taxon>Uroviricota</taxon>
        <taxon>Caudoviricetes</taxon>
        <taxon>Herelleviridae</taxon>
        <taxon>Bastillevirinae</taxon>
        <taxon>Bastillevirus</taxon>
        <taxon>Bastillevirus evoli</taxon>
    </lineage>
</organism>
<proteinExistence type="predicted"/>
<dbReference type="RefSeq" id="YP_009035773.1">
    <property type="nucleotide sequence ID" value="NC_024207.1"/>
</dbReference>
<reference evidence="2" key="1">
    <citation type="submission" date="2014-09" db="EMBL/GenBank/DDBJ databases">
        <authorList>
            <person name="Sauder A.B."/>
            <person name="McKenzie Q.R."/>
            <person name="Temple L.M."/>
            <person name="Alexis B.K."/>
            <person name="Al-Atrache Z."/>
            <person name="Lewis L.O."/>
            <person name="Loesser-Casey K.E."/>
            <person name="Mitchell K.J."/>
        </authorList>
    </citation>
    <scope>NUCLEOTIDE SEQUENCE [LARGE SCALE GENOMIC DNA]</scope>
</reference>
<dbReference type="KEGG" id="vg:19525593"/>
<protein>
    <submittedName>
        <fullName evidence="1">Uncharacterized protein</fullName>
    </submittedName>
</protein>
<dbReference type="GeneID" id="19525593"/>
<dbReference type="EMBL" id="KJ489398">
    <property type="protein sequence ID" value="AHZ09976.1"/>
    <property type="molecule type" value="Genomic_DNA"/>
</dbReference>
<sequence>MNILTYIKKVSCLLSVNTTLGSINTYPLFRKRNAFKVAHYDSPKVRRKMGGKWVKVTVTILSAYSKYHYWIPVDGEFKLASEYIIAEEYYENNKLVKERWLINVNHRNSWTTKTYK</sequence>
<accession>A0A024B1B0</accession>